<name>A0ACB8UZV1_9EURO</name>
<proteinExistence type="predicted"/>
<organism evidence="1">
    <name type="scientific">Ophidiomyces ophidiicola</name>
    <dbReference type="NCBI Taxonomy" id="1387563"/>
    <lineage>
        <taxon>Eukaryota</taxon>
        <taxon>Fungi</taxon>
        <taxon>Dikarya</taxon>
        <taxon>Ascomycota</taxon>
        <taxon>Pezizomycotina</taxon>
        <taxon>Eurotiomycetes</taxon>
        <taxon>Eurotiomycetidae</taxon>
        <taxon>Onygenales</taxon>
        <taxon>Onygenaceae</taxon>
        <taxon>Ophidiomyces</taxon>
    </lineage>
</organism>
<accession>A0ACB8UZV1</accession>
<gene>
    <name evidence="1" type="ORF">LOY88_002107</name>
</gene>
<dbReference type="EMBL" id="JALBCA010000024">
    <property type="protein sequence ID" value="KAI2389389.1"/>
    <property type="molecule type" value="Genomic_DNA"/>
</dbReference>
<comment type="caution">
    <text evidence="1">The sequence shown here is derived from an EMBL/GenBank/DDBJ whole genome shotgun (WGS) entry which is preliminary data.</text>
</comment>
<sequence length="435" mass="46740">MSPYHIPGIEVIANDRAARRRTGPAFNPFPHQVSFKPTDANATRPSLRSRAAALSARSCSTTSSVVARHESFSSAGSSFIRAALRPTESKKGRTVSTTSSIARNESFSSAGSSFVRSALRRTEPEGCRTASVTSSIARNESFSSAGSSFVRSALRRTEPERCRTASVTSSIARNESFSSAGSSYVRAIVGQPSTAVTSSSSSPSSSRSLSSSVSSCSSISSRRSALVASSRSAPLRPVHSVPSNPSSAPSCTIKSCISPASKGRARAEATIARLNDKYSGHTPESDGPHSSALKLKSAMKKPGPSNTEKRVQFTGGRVKIVDRWIVRGVDTHPDHSASLLGKLSGWRVTPLSKPDKDGETEKYTEYWCSSCTQLKSHSVPCEQKCAYCQVGKIQKDLNRRNGISDDSPFDISSQYVFKAWNQQREKSRARGNWVL</sequence>
<evidence type="ECO:0000313" key="1">
    <source>
        <dbReference type="EMBL" id="KAI2389389.1"/>
    </source>
</evidence>
<protein>
    <submittedName>
        <fullName evidence="1">Uncharacterized protein</fullName>
    </submittedName>
</protein>
<reference evidence="1" key="1">
    <citation type="journal article" date="2022" name="bioRxiv">
        <title>Population genetic analysis of Ophidiomyces ophidiicola, the causative agent of snake fungal disease, indicates recent introductions to the USA.</title>
        <authorList>
            <person name="Ladner J.T."/>
            <person name="Palmer J.M."/>
            <person name="Ettinger C.L."/>
            <person name="Stajich J.E."/>
            <person name="Farrell T.M."/>
            <person name="Glorioso B.M."/>
            <person name="Lawson B."/>
            <person name="Price S.J."/>
            <person name="Stengle A.G."/>
            <person name="Grear D.A."/>
            <person name="Lorch J.M."/>
        </authorList>
    </citation>
    <scope>NUCLEOTIDE SEQUENCE</scope>
    <source>
        <strain evidence="1">NWHC 24266-5</strain>
    </source>
</reference>